<dbReference type="EMBL" id="BLXT01000847">
    <property type="protein sequence ID" value="GFN80925.1"/>
    <property type="molecule type" value="Genomic_DNA"/>
</dbReference>
<proteinExistence type="inferred from homology"/>
<dbReference type="Gene3D" id="3.40.50.620">
    <property type="entry name" value="HUPs"/>
    <property type="match status" value="2"/>
</dbReference>
<organism evidence="2 3">
    <name type="scientific">Plakobranchus ocellatus</name>
    <dbReference type="NCBI Taxonomy" id="259542"/>
    <lineage>
        <taxon>Eukaryota</taxon>
        <taxon>Metazoa</taxon>
        <taxon>Spiralia</taxon>
        <taxon>Lophotrochozoa</taxon>
        <taxon>Mollusca</taxon>
        <taxon>Gastropoda</taxon>
        <taxon>Heterobranchia</taxon>
        <taxon>Euthyneura</taxon>
        <taxon>Panpulmonata</taxon>
        <taxon>Sacoglossa</taxon>
        <taxon>Placobranchoidea</taxon>
        <taxon>Plakobranchidae</taxon>
        <taxon>Plakobranchus</taxon>
    </lineage>
</organism>
<name>A0AAV3YCL1_9GAST</name>
<dbReference type="InterPro" id="IPR004493">
    <property type="entry name" value="Leu-tRNA-synth_Ia_arc/euk"/>
</dbReference>
<comment type="similarity">
    <text evidence="1">Belongs to the class-I aminoacyl-tRNA synthetase family.</text>
</comment>
<reference evidence="2 3" key="1">
    <citation type="journal article" date="2021" name="Elife">
        <title>Chloroplast acquisition without the gene transfer in kleptoplastic sea slugs, Plakobranchus ocellatus.</title>
        <authorList>
            <person name="Maeda T."/>
            <person name="Takahashi S."/>
            <person name="Yoshida T."/>
            <person name="Shimamura S."/>
            <person name="Takaki Y."/>
            <person name="Nagai Y."/>
            <person name="Toyoda A."/>
            <person name="Suzuki Y."/>
            <person name="Arimoto A."/>
            <person name="Ishii H."/>
            <person name="Satoh N."/>
            <person name="Nishiyama T."/>
            <person name="Hasebe M."/>
            <person name="Maruyama T."/>
            <person name="Minagawa J."/>
            <person name="Obokata J."/>
            <person name="Shigenobu S."/>
        </authorList>
    </citation>
    <scope>NUCLEOTIDE SEQUENCE [LARGE SCALE GENOMIC DNA]</scope>
</reference>
<dbReference type="PANTHER" id="PTHR45794">
    <property type="entry name" value="LEUCYL-TRNA SYNTHETASE"/>
    <property type="match status" value="1"/>
</dbReference>
<dbReference type="Proteomes" id="UP000735302">
    <property type="component" value="Unassembled WGS sequence"/>
</dbReference>
<dbReference type="PANTHER" id="PTHR45794:SF1">
    <property type="entry name" value="LEUCINE--TRNA LIGASE, CYTOPLASMIC"/>
    <property type="match status" value="1"/>
</dbReference>
<evidence type="ECO:0000313" key="3">
    <source>
        <dbReference type="Proteomes" id="UP000735302"/>
    </source>
</evidence>
<dbReference type="GO" id="GO:0006429">
    <property type="term" value="P:leucyl-tRNA aminoacylation"/>
    <property type="evidence" value="ECO:0007669"/>
    <property type="project" value="InterPro"/>
</dbReference>
<sequence length="167" mass="19298">MTTPMAVRDTEMATKMMNQTKLAELLAIEKSMQQKWEDEKIFEVDAPKPGASGEKQEKYMVNFPFPYMNGRVHLGHTFTLSKCEGETQASSNGGMRQWDIMKSMGLKDEEIKLFADPMYWLKYFPPYWIKDLKRMGLKGARQTKAKLRKFDLDKRNLCPRTTAMPGG</sequence>
<accession>A0AAV3YCL1</accession>
<dbReference type="AlphaFoldDB" id="A0AAV3YCL1"/>
<comment type="caution">
    <text evidence="2">The sequence shown here is derived from an EMBL/GenBank/DDBJ whole genome shotgun (WGS) entry which is preliminary data.</text>
</comment>
<protein>
    <submittedName>
        <fullName evidence="2">Leucine--tRNA ligase</fullName>
    </submittedName>
</protein>
<gene>
    <name evidence="2" type="ORF">PoB_000743100</name>
</gene>
<dbReference type="SUPFAM" id="SSF52374">
    <property type="entry name" value="Nucleotidylyl transferase"/>
    <property type="match status" value="1"/>
</dbReference>
<keyword evidence="3" id="KW-1185">Reference proteome</keyword>
<dbReference type="InterPro" id="IPR014729">
    <property type="entry name" value="Rossmann-like_a/b/a_fold"/>
</dbReference>
<dbReference type="GO" id="GO:0005524">
    <property type="term" value="F:ATP binding"/>
    <property type="evidence" value="ECO:0007669"/>
    <property type="project" value="InterPro"/>
</dbReference>
<evidence type="ECO:0000256" key="1">
    <source>
        <dbReference type="ARBA" id="ARBA00005594"/>
    </source>
</evidence>
<keyword evidence="2" id="KW-0436">Ligase</keyword>
<dbReference type="GO" id="GO:0004823">
    <property type="term" value="F:leucine-tRNA ligase activity"/>
    <property type="evidence" value="ECO:0007669"/>
    <property type="project" value="InterPro"/>
</dbReference>
<evidence type="ECO:0000313" key="2">
    <source>
        <dbReference type="EMBL" id="GFN80925.1"/>
    </source>
</evidence>